<dbReference type="Pfam" id="PF02517">
    <property type="entry name" value="Rce1-like"/>
    <property type="match status" value="1"/>
</dbReference>
<feature type="transmembrane region" description="Helical" evidence="1">
    <location>
        <begin position="57"/>
        <end position="80"/>
    </location>
</feature>
<comment type="caution">
    <text evidence="3">The sequence shown here is derived from an EMBL/GenBank/DDBJ whole genome shotgun (WGS) entry which is preliminary data.</text>
</comment>
<feature type="domain" description="CAAX prenyl protease 2/Lysostaphin resistance protein A-like" evidence="2">
    <location>
        <begin position="177"/>
        <end position="271"/>
    </location>
</feature>
<dbReference type="Proteomes" id="UP001500767">
    <property type="component" value="Unassembled WGS sequence"/>
</dbReference>
<proteinExistence type="predicted"/>
<sequence>MWSLDLPPVQGRLEARRAGRLWSRPRSRRRDPTLLPDHPVAYHQLLRGPRWRWWRPLVSLAVLVGLLFALFLVIFPGYAGLDALLPDAWVGTLDEDFSPITANATDLLLAGLIPVSALAVAVAHKVRPRWVASVRGGLRWRWLGRCALVVAPVWVVYLGLGFFVDPTAPDRPDHWVLLLVMALVVTPFQAAGEEFLFRGWLVQNLGAYFARPVAGLVVTTVVSAALFGLAHGSPDPWVLLSIATLAVAACLANWRTGGLEAGIAMHAVNNVGVGIVTITYGGYADSFVDETTTGSPFDFFPGLVVHAIAVALILWQARRSRIDRTTRPVLEPAVEPAPWAYGQPIPVDPPDATWFAPLGR</sequence>
<feature type="transmembrane region" description="Helical" evidence="1">
    <location>
        <begin position="175"/>
        <end position="196"/>
    </location>
</feature>
<keyword evidence="1" id="KW-0472">Membrane</keyword>
<gene>
    <name evidence="3" type="ORF">GCM10022197_09710</name>
</gene>
<feature type="transmembrane region" description="Helical" evidence="1">
    <location>
        <begin position="236"/>
        <end position="254"/>
    </location>
</feature>
<keyword evidence="4" id="KW-1185">Reference proteome</keyword>
<keyword evidence="1" id="KW-0812">Transmembrane</keyword>
<dbReference type="InterPro" id="IPR003675">
    <property type="entry name" value="Rce1/LyrA-like_dom"/>
</dbReference>
<dbReference type="EMBL" id="BAAAYR010000001">
    <property type="protein sequence ID" value="GAA3556574.1"/>
    <property type="molecule type" value="Genomic_DNA"/>
</dbReference>
<evidence type="ECO:0000259" key="2">
    <source>
        <dbReference type="Pfam" id="PF02517"/>
    </source>
</evidence>
<name>A0ABP6WW66_9ACTN</name>
<dbReference type="RefSeq" id="WP_204911983.1">
    <property type="nucleotide sequence ID" value="NZ_BAAAYR010000001.1"/>
</dbReference>
<feature type="transmembrane region" description="Helical" evidence="1">
    <location>
        <begin position="208"/>
        <end position="230"/>
    </location>
</feature>
<feature type="transmembrane region" description="Helical" evidence="1">
    <location>
        <begin position="261"/>
        <end position="283"/>
    </location>
</feature>
<evidence type="ECO:0000313" key="3">
    <source>
        <dbReference type="EMBL" id="GAA3556574.1"/>
    </source>
</evidence>
<feature type="transmembrane region" description="Helical" evidence="1">
    <location>
        <begin position="299"/>
        <end position="317"/>
    </location>
</feature>
<feature type="transmembrane region" description="Helical" evidence="1">
    <location>
        <begin position="142"/>
        <end position="163"/>
    </location>
</feature>
<keyword evidence="1" id="KW-1133">Transmembrane helix</keyword>
<protein>
    <recommendedName>
        <fullName evidence="2">CAAX prenyl protease 2/Lysostaphin resistance protein A-like domain-containing protein</fullName>
    </recommendedName>
</protein>
<feature type="transmembrane region" description="Helical" evidence="1">
    <location>
        <begin position="100"/>
        <end position="122"/>
    </location>
</feature>
<evidence type="ECO:0000313" key="4">
    <source>
        <dbReference type="Proteomes" id="UP001500767"/>
    </source>
</evidence>
<organism evidence="3 4">
    <name type="scientific">Microlunatus spumicola</name>
    <dbReference type="NCBI Taxonomy" id="81499"/>
    <lineage>
        <taxon>Bacteria</taxon>
        <taxon>Bacillati</taxon>
        <taxon>Actinomycetota</taxon>
        <taxon>Actinomycetes</taxon>
        <taxon>Propionibacteriales</taxon>
        <taxon>Propionibacteriaceae</taxon>
        <taxon>Microlunatus</taxon>
    </lineage>
</organism>
<evidence type="ECO:0000256" key="1">
    <source>
        <dbReference type="SAM" id="Phobius"/>
    </source>
</evidence>
<reference evidence="4" key="1">
    <citation type="journal article" date="2019" name="Int. J. Syst. Evol. Microbiol.">
        <title>The Global Catalogue of Microorganisms (GCM) 10K type strain sequencing project: providing services to taxonomists for standard genome sequencing and annotation.</title>
        <authorList>
            <consortium name="The Broad Institute Genomics Platform"/>
            <consortium name="The Broad Institute Genome Sequencing Center for Infectious Disease"/>
            <person name="Wu L."/>
            <person name="Ma J."/>
        </authorList>
    </citation>
    <scope>NUCLEOTIDE SEQUENCE [LARGE SCALE GENOMIC DNA]</scope>
    <source>
        <strain evidence="4">JCM 16540</strain>
    </source>
</reference>
<accession>A0ABP6WW66</accession>